<evidence type="ECO:0000313" key="3">
    <source>
        <dbReference type="EMBL" id="RHD04015.1"/>
    </source>
</evidence>
<organism evidence="3 5">
    <name type="scientific">Lachnospira eligens</name>
    <dbReference type="NCBI Taxonomy" id="39485"/>
    <lineage>
        <taxon>Bacteria</taxon>
        <taxon>Bacillati</taxon>
        <taxon>Bacillota</taxon>
        <taxon>Clostridia</taxon>
        <taxon>Lachnospirales</taxon>
        <taxon>Lachnospiraceae</taxon>
        <taxon>Lachnospira</taxon>
    </lineage>
</organism>
<evidence type="ECO:0000313" key="6">
    <source>
        <dbReference type="Proteomes" id="UP000285201"/>
    </source>
</evidence>
<keyword evidence="1" id="KW-1133">Transmembrane helix</keyword>
<dbReference type="EMBL" id="QSHM01000036">
    <property type="protein sequence ID" value="RHC10460.1"/>
    <property type="molecule type" value="Genomic_DNA"/>
</dbReference>
<accession>A0A1Q6PEH6</accession>
<evidence type="ECO:0000256" key="1">
    <source>
        <dbReference type="SAM" id="Phobius"/>
    </source>
</evidence>
<dbReference type="Proteomes" id="UP000285201">
    <property type="component" value="Unassembled WGS sequence"/>
</dbReference>
<sequence>MKKAFLEKILAMGMVIAVFMTGNMYAYAGYHETTSNHTYAGDTRFLYMLKMDDFSAYAYLDADDESEISLIGYVTDSLGYDDAYANKYTFSASDQHGYSIGAGRQVAYITVESYARYFVCSDTGSTYANLSLHE</sequence>
<reference evidence="5 6" key="1">
    <citation type="submission" date="2018-08" db="EMBL/GenBank/DDBJ databases">
        <title>A genome reference for cultivated species of the human gut microbiota.</title>
        <authorList>
            <person name="Zou Y."/>
            <person name="Xue W."/>
            <person name="Luo G."/>
        </authorList>
    </citation>
    <scope>NUCLEOTIDE SEQUENCE [LARGE SCALE GENOMIC DNA]</scope>
    <source>
        <strain evidence="4 6">AF36-7BH</strain>
        <strain evidence="3 5">AM32-2AC</strain>
        <strain evidence="2 7">AM37-3BH</strain>
    </source>
</reference>
<keyword evidence="1" id="KW-0472">Membrane</keyword>
<name>A0A1Q6PEH6_9FIRM</name>
<proteinExistence type="predicted"/>
<dbReference type="Proteomes" id="UP000285844">
    <property type="component" value="Unassembled WGS sequence"/>
</dbReference>
<feature type="transmembrane region" description="Helical" evidence="1">
    <location>
        <begin position="9"/>
        <end position="28"/>
    </location>
</feature>
<gene>
    <name evidence="4" type="ORF">DW007_13290</name>
    <name evidence="3" type="ORF">DW811_14510</name>
    <name evidence="2" type="ORF">DW858_14930</name>
</gene>
<evidence type="ECO:0000313" key="7">
    <source>
        <dbReference type="Proteomes" id="UP000285844"/>
    </source>
</evidence>
<keyword evidence="1" id="KW-0812">Transmembrane</keyword>
<dbReference type="AlphaFoldDB" id="A0A1Q6PEH6"/>
<dbReference type="EMBL" id="QSIS01000033">
    <property type="protein sequence ID" value="RHD04015.1"/>
    <property type="molecule type" value="Genomic_DNA"/>
</dbReference>
<dbReference type="EMBL" id="QROY01000014">
    <property type="protein sequence ID" value="RHL65633.1"/>
    <property type="molecule type" value="Genomic_DNA"/>
</dbReference>
<comment type="caution">
    <text evidence="3">The sequence shown here is derived from an EMBL/GenBank/DDBJ whole genome shotgun (WGS) entry which is preliminary data.</text>
</comment>
<evidence type="ECO:0000313" key="2">
    <source>
        <dbReference type="EMBL" id="RHC10460.1"/>
    </source>
</evidence>
<protein>
    <submittedName>
        <fullName evidence="3">Uncharacterized protein</fullName>
    </submittedName>
</protein>
<evidence type="ECO:0000313" key="4">
    <source>
        <dbReference type="EMBL" id="RHL65633.1"/>
    </source>
</evidence>
<evidence type="ECO:0000313" key="5">
    <source>
        <dbReference type="Proteomes" id="UP000284794"/>
    </source>
</evidence>
<dbReference type="Proteomes" id="UP000284794">
    <property type="component" value="Unassembled WGS sequence"/>
</dbReference>
<dbReference type="RefSeq" id="WP_118010219.1">
    <property type="nucleotide sequence ID" value="NZ_DAWEJN010000008.1"/>
</dbReference>